<proteinExistence type="predicted"/>
<dbReference type="AlphaFoldDB" id="A0A0S3QVN5"/>
<dbReference type="Gene3D" id="3.30.1980.10">
    <property type="entry name" value="Hypothetical protein YunC"/>
    <property type="match status" value="1"/>
</dbReference>
<dbReference type="InterPro" id="IPR036493">
    <property type="entry name" value="YunC_sf"/>
</dbReference>
<reference evidence="2" key="1">
    <citation type="journal article" date="2018" name="Science">
        <title>A primordial and reversible TCA cycle in a facultatively chemolithoautotrophic thermophile.</title>
        <authorList>
            <person name="Nunoura T."/>
            <person name="Chikaraishi Y."/>
            <person name="Izaki R."/>
            <person name="Suwa T."/>
            <person name="Sato T."/>
            <person name="Harada T."/>
            <person name="Mori K."/>
            <person name="Kato Y."/>
            <person name="Miyazaki M."/>
            <person name="Shimamura S."/>
            <person name="Yanagawa K."/>
            <person name="Shuto A."/>
            <person name="Ohkouchi N."/>
            <person name="Fujita N."/>
            <person name="Takaki Y."/>
            <person name="Atomi H."/>
            <person name="Takai K."/>
        </authorList>
    </citation>
    <scope>NUCLEOTIDE SEQUENCE [LARGE SCALE GENOMIC DNA]</scope>
    <source>
        <strain evidence="2">DSM 17441 / JCM 13301 / NBRC 103674 / ABI70S6</strain>
    </source>
</reference>
<dbReference type="Proteomes" id="UP000063234">
    <property type="component" value="Chromosome"/>
</dbReference>
<keyword evidence="2" id="KW-1185">Reference proteome</keyword>
<evidence type="ECO:0000313" key="2">
    <source>
        <dbReference type="Proteomes" id="UP000063234"/>
    </source>
</evidence>
<dbReference type="RefSeq" id="WP_068550531.1">
    <property type="nucleotide sequence ID" value="NZ_AP013035.1"/>
</dbReference>
<dbReference type="SUPFAM" id="SSF102891">
    <property type="entry name" value="Hypothetical protein Ta1206"/>
    <property type="match status" value="1"/>
</dbReference>
<dbReference type="OrthoDB" id="2641826at2"/>
<dbReference type="Pfam" id="PF08827">
    <property type="entry name" value="DUF1805"/>
    <property type="match status" value="1"/>
</dbReference>
<dbReference type="EMBL" id="AP013035">
    <property type="protein sequence ID" value="BAT72394.1"/>
    <property type="molecule type" value="Genomic_DNA"/>
</dbReference>
<protein>
    <recommendedName>
        <fullName evidence="3">DUF1805 domain-containing protein</fullName>
    </recommendedName>
</protein>
<name>A0A0S3QVN5_THET7</name>
<dbReference type="InterPro" id="IPR014931">
    <property type="entry name" value="DUF1805"/>
</dbReference>
<accession>A0A0S3QVN5</accession>
<gene>
    <name evidence="1" type="ORF">TST_1608</name>
</gene>
<organism evidence="1 2">
    <name type="scientific">Thermosulfidibacter takaii (strain DSM 17441 / JCM 13301 / NBRC 103674 / ABI70S6)</name>
    <dbReference type="NCBI Taxonomy" id="1298851"/>
    <lineage>
        <taxon>Bacteria</taxon>
        <taxon>Pseudomonadati</taxon>
        <taxon>Thermosulfidibacterota</taxon>
        <taxon>Thermosulfidibacteria</taxon>
        <taxon>Thermosulfidibacterales</taxon>
        <taxon>Thermosulfidibacteraceae</taxon>
    </lineage>
</organism>
<dbReference type="STRING" id="1298851.TST_1608"/>
<evidence type="ECO:0000313" key="1">
    <source>
        <dbReference type="EMBL" id="BAT72394.1"/>
    </source>
</evidence>
<sequence length="110" mass="12061">MSSVIAEAQTAQTLEVKEIRLANGTVIGIKIFRSNGLPAAIIIRANKWFAVCTHFNLKAMESHDMAVVMFSGVKTIEQALNAKVVSLTKQARSLGIERGMKVKEALEKMM</sequence>
<dbReference type="KEGG" id="ttk:TST_1608"/>
<evidence type="ECO:0008006" key="3">
    <source>
        <dbReference type="Google" id="ProtNLM"/>
    </source>
</evidence>